<evidence type="ECO:0000313" key="8">
    <source>
        <dbReference type="EMBL" id="RWS05407.1"/>
    </source>
</evidence>
<keyword evidence="5" id="KW-0442">Lipid degradation</keyword>
<dbReference type="Proteomes" id="UP000285301">
    <property type="component" value="Unassembled WGS sequence"/>
</dbReference>
<dbReference type="Pfam" id="PF05826">
    <property type="entry name" value="Phospholip_A2_2"/>
    <property type="match status" value="1"/>
</dbReference>
<dbReference type="EMBL" id="NCKU01004663">
    <property type="protein sequence ID" value="RWS05631.1"/>
    <property type="molecule type" value="Genomic_DNA"/>
</dbReference>
<dbReference type="GO" id="GO:0050482">
    <property type="term" value="P:arachidonate secretion"/>
    <property type="evidence" value="ECO:0007669"/>
    <property type="project" value="InterPro"/>
</dbReference>
<dbReference type="EMBL" id="NCKU01004812">
    <property type="protein sequence ID" value="RWS05407.1"/>
    <property type="molecule type" value="Genomic_DNA"/>
</dbReference>
<dbReference type="PANTHER" id="PTHR12253">
    <property type="entry name" value="RH14732P"/>
    <property type="match status" value="1"/>
</dbReference>
<evidence type="ECO:0000313" key="9">
    <source>
        <dbReference type="EMBL" id="RWS05631.1"/>
    </source>
</evidence>
<name>A0A3S3Q8R0_9ACAR</name>
<reference evidence="8 10" key="1">
    <citation type="journal article" date="2018" name="Gigascience">
        <title>Genomes of trombidid mites reveal novel predicted allergens and laterally-transferred genes associated with secondary metabolism.</title>
        <authorList>
            <person name="Dong X."/>
            <person name="Chaisiri K."/>
            <person name="Xia D."/>
            <person name="Armstrong S.D."/>
            <person name="Fang Y."/>
            <person name="Donnelly M.J."/>
            <person name="Kadowaki T."/>
            <person name="McGarry J.W."/>
            <person name="Darby A.C."/>
            <person name="Makepeace B.L."/>
        </authorList>
    </citation>
    <scope>NUCLEOTIDE SEQUENCE [LARGE SCALE GENOMIC DNA]</scope>
    <source>
        <strain evidence="8">UoL-WK</strain>
    </source>
</reference>
<dbReference type="InterPro" id="IPR036444">
    <property type="entry name" value="PLipase_A2_dom_sf"/>
</dbReference>
<dbReference type="InterPro" id="IPR016090">
    <property type="entry name" value="PLA2-like_dom"/>
</dbReference>
<organism evidence="8 10">
    <name type="scientific">Dinothrombium tinctorium</name>
    <dbReference type="NCBI Taxonomy" id="1965070"/>
    <lineage>
        <taxon>Eukaryota</taxon>
        <taxon>Metazoa</taxon>
        <taxon>Ecdysozoa</taxon>
        <taxon>Arthropoda</taxon>
        <taxon>Chelicerata</taxon>
        <taxon>Arachnida</taxon>
        <taxon>Acari</taxon>
        <taxon>Acariformes</taxon>
        <taxon>Trombidiformes</taxon>
        <taxon>Prostigmata</taxon>
        <taxon>Anystina</taxon>
        <taxon>Parasitengona</taxon>
        <taxon>Trombidioidea</taxon>
        <taxon>Trombidiidae</taxon>
        <taxon>Dinothrombium</taxon>
    </lineage>
</organism>
<reference evidence="8" key="2">
    <citation type="submission" date="2018-11" db="EMBL/GenBank/DDBJ databases">
        <title>Trombidioid mite genomics.</title>
        <authorList>
            <person name="Dong X."/>
        </authorList>
    </citation>
    <scope>NUCLEOTIDE SEQUENCE</scope>
    <source>
        <strain evidence="8">UoL-WK</strain>
    </source>
</reference>
<evidence type="ECO:0000313" key="10">
    <source>
        <dbReference type="Proteomes" id="UP000285301"/>
    </source>
</evidence>
<evidence type="ECO:0000256" key="1">
    <source>
        <dbReference type="ARBA" id="ARBA00001604"/>
    </source>
</evidence>
<accession>A0A3S3Q8R0</accession>
<evidence type="ECO:0000256" key="5">
    <source>
        <dbReference type="ARBA" id="ARBA00022963"/>
    </source>
</evidence>
<evidence type="ECO:0000256" key="6">
    <source>
        <dbReference type="ARBA" id="ARBA00023098"/>
    </source>
</evidence>
<comment type="caution">
    <text evidence="8">The sequence shown here is derived from an EMBL/GenBank/DDBJ whole genome shotgun (WGS) entry which is preliminary data.</text>
</comment>
<dbReference type="GO" id="GO:0006644">
    <property type="term" value="P:phospholipid metabolic process"/>
    <property type="evidence" value="ECO:0007669"/>
    <property type="project" value="InterPro"/>
</dbReference>
<evidence type="ECO:0000256" key="2">
    <source>
        <dbReference type="ARBA" id="ARBA00001913"/>
    </source>
</evidence>
<dbReference type="AlphaFoldDB" id="A0A3S3Q8R0"/>
<dbReference type="STRING" id="1965070.A0A3S3Q8R0"/>
<gene>
    <name evidence="9" type="ORF">B4U79_07061</name>
    <name evidence="8" type="ORF">B4U79_11990</name>
</gene>
<dbReference type="GO" id="GO:0016042">
    <property type="term" value="P:lipid catabolic process"/>
    <property type="evidence" value="ECO:0007669"/>
    <property type="project" value="UniProtKB-KW"/>
</dbReference>
<evidence type="ECO:0000256" key="4">
    <source>
        <dbReference type="ARBA" id="ARBA00022837"/>
    </source>
</evidence>
<keyword evidence="6" id="KW-0443">Lipid metabolism</keyword>
<dbReference type="Gene3D" id="1.20.90.10">
    <property type="entry name" value="Phospholipase A2 domain"/>
    <property type="match status" value="1"/>
</dbReference>
<dbReference type="OrthoDB" id="6501032at2759"/>
<sequence length="209" mass="23827">MYWAESGEYPTTVKHQQTEMNSVLYQAQNFQVVALCDKTLAILDYTSGGELLQKCELFDLEKNPETAFKKAQKIDVAIQKIDFKTMKAIINRCRELAHEAHSLLDSEDGKNLTLSSDAESVGSLWKGLIPGLSHCECDEDFHRCLKHVNSPVSTTLGNFYFNIMKIQCIKEDDSLVCTEKRIINGKEQCIHFRPNHTKTMKFSQPEISF</sequence>
<dbReference type="SUPFAM" id="SSF48619">
    <property type="entry name" value="Phospholipase A2, PLA2"/>
    <property type="match status" value="1"/>
</dbReference>
<keyword evidence="4" id="KW-0106">Calcium</keyword>
<proteinExistence type="predicted"/>
<keyword evidence="3" id="KW-0378">Hydrolase</keyword>
<comment type="catalytic activity">
    <reaction evidence="1">
        <text>a 1,2-diacyl-sn-glycero-3-phosphocholine + H2O = a 1-acyl-sn-glycero-3-phosphocholine + a fatty acid + H(+)</text>
        <dbReference type="Rhea" id="RHEA:15801"/>
        <dbReference type="ChEBI" id="CHEBI:15377"/>
        <dbReference type="ChEBI" id="CHEBI:15378"/>
        <dbReference type="ChEBI" id="CHEBI:28868"/>
        <dbReference type="ChEBI" id="CHEBI:57643"/>
        <dbReference type="ChEBI" id="CHEBI:58168"/>
        <dbReference type="EC" id="3.1.1.4"/>
    </reaction>
</comment>
<comment type="cofactor">
    <cofactor evidence="2">
        <name>Ca(2+)</name>
        <dbReference type="ChEBI" id="CHEBI:29108"/>
    </cofactor>
</comment>
<evidence type="ECO:0000259" key="7">
    <source>
        <dbReference type="Pfam" id="PF05826"/>
    </source>
</evidence>
<dbReference type="GO" id="GO:0004623">
    <property type="term" value="F:phospholipase A2 activity"/>
    <property type="evidence" value="ECO:0007669"/>
    <property type="project" value="UniProtKB-EC"/>
</dbReference>
<keyword evidence="10" id="KW-1185">Reference proteome</keyword>
<feature type="domain" description="Phospholipase A2-like central" evidence="7">
    <location>
        <begin position="132"/>
        <end position="171"/>
    </location>
</feature>
<evidence type="ECO:0000256" key="3">
    <source>
        <dbReference type="ARBA" id="ARBA00022801"/>
    </source>
</evidence>
<protein>
    <submittedName>
        <fullName evidence="8">Phospholipase A2 isozyme PA4-like protein</fullName>
    </submittedName>
</protein>